<accession>A0A1M5DEN6</accession>
<sequence>MMRRIRPTDRAGALSWIFPHGTRPKRGGVSWGAVIFLAILLAAPAFAHAAAQPPEAPPGDAQAPPPVEPSPSVLSEEPEISPQQAQTLRRQMLQALLTDDFRYRPLGLVDPFVPFISPETTVTESLPEFEERPSPLSNSGLPLTPLQKMNLGEVERGLKAIVWGAMGSRALIEDAAGKGYIVKEGTPLTPEGMVERIYKDALVLRQYVWDPKERQWVPKFVTIHLSKEGMKD</sequence>
<evidence type="ECO:0000256" key="1">
    <source>
        <dbReference type="SAM" id="MobiDB-lite"/>
    </source>
</evidence>
<dbReference type="STRING" id="1121391.SAMN02745206_02416"/>
<reference evidence="3" key="1">
    <citation type="submission" date="2016-11" db="EMBL/GenBank/DDBJ databases">
        <authorList>
            <person name="Varghese N."/>
            <person name="Submissions S."/>
        </authorList>
    </citation>
    <scope>NUCLEOTIDE SEQUENCE [LARGE SCALE GENOMIC DNA]</scope>
    <source>
        <strain evidence="3">DSM 9756</strain>
    </source>
</reference>
<evidence type="ECO:0008006" key="4">
    <source>
        <dbReference type="Google" id="ProtNLM"/>
    </source>
</evidence>
<protein>
    <recommendedName>
        <fullName evidence="4">Tfp pilus assembly protein PilP</fullName>
    </recommendedName>
</protein>
<organism evidence="2 3">
    <name type="scientific">Desulfacinum infernum DSM 9756</name>
    <dbReference type="NCBI Taxonomy" id="1121391"/>
    <lineage>
        <taxon>Bacteria</taxon>
        <taxon>Pseudomonadati</taxon>
        <taxon>Thermodesulfobacteriota</taxon>
        <taxon>Syntrophobacteria</taxon>
        <taxon>Syntrophobacterales</taxon>
        <taxon>Syntrophobacteraceae</taxon>
        <taxon>Desulfacinum</taxon>
    </lineage>
</organism>
<feature type="region of interest" description="Disordered" evidence="1">
    <location>
        <begin position="51"/>
        <end position="83"/>
    </location>
</feature>
<proteinExistence type="predicted"/>
<evidence type="ECO:0000313" key="3">
    <source>
        <dbReference type="Proteomes" id="UP000184076"/>
    </source>
</evidence>
<keyword evidence="3" id="KW-1185">Reference proteome</keyword>
<evidence type="ECO:0000313" key="2">
    <source>
        <dbReference type="EMBL" id="SHF65469.1"/>
    </source>
</evidence>
<name>A0A1M5DEN6_9BACT</name>
<dbReference type="AlphaFoldDB" id="A0A1M5DEN6"/>
<gene>
    <name evidence="2" type="ORF">SAMN02745206_02416</name>
</gene>
<feature type="compositionally biased region" description="Low complexity" evidence="1">
    <location>
        <begin position="51"/>
        <end position="62"/>
    </location>
</feature>
<dbReference type="EMBL" id="FQVB01000023">
    <property type="protein sequence ID" value="SHF65469.1"/>
    <property type="molecule type" value="Genomic_DNA"/>
</dbReference>
<dbReference type="Proteomes" id="UP000184076">
    <property type="component" value="Unassembled WGS sequence"/>
</dbReference>
<dbReference type="Gene3D" id="2.30.30.830">
    <property type="match status" value="1"/>
</dbReference>
<dbReference type="RefSeq" id="WP_073039813.1">
    <property type="nucleotide sequence ID" value="NZ_FQVB01000023.1"/>
</dbReference>
<dbReference type="OrthoDB" id="9788988at2"/>